<dbReference type="Proteomes" id="UP001174909">
    <property type="component" value="Unassembled WGS sequence"/>
</dbReference>
<evidence type="ECO:0000313" key="5">
    <source>
        <dbReference type="Proteomes" id="UP001174909"/>
    </source>
</evidence>
<organism evidence="4 5">
    <name type="scientific">Geodia barretti</name>
    <name type="common">Barrett's horny sponge</name>
    <dbReference type="NCBI Taxonomy" id="519541"/>
    <lineage>
        <taxon>Eukaryota</taxon>
        <taxon>Metazoa</taxon>
        <taxon>Porifera</taxon>
        <taxon>Demospongiae</taxon>
        <taxon>Heteroscleromorpha</taxon>
        <taxon>Tetractinellida</taxon>
        <taxon>Astrophorina</taxon>
        <taxon>Geodiidae</taxon>
        <taxon>Geodia</taxon>
    </lineage>
</organism>
<dbReference type="InterPro" id="IPR050548">
    <property type="entry name" value="PcG_chromatin_remod_factors"/>
</dbReference>
<dbReference type="SMART" id="SM00561">
    <property type="entry name" value="MBT"/>
    <property type="match status" value="2"/>
</dbReference>
<dbReference type="GO" id="GO:0045892">
    <property type="term" value="P:negative regulation of DNA-templated transcription"/>
    <property type="evidence" value="ECO:0007669"/>
    <property type="project" value="TreeGrafter"/>
</dbReference>
<keyword evidence="1" id="KW-0677">Repeat</keyword>
<dbReference type="GO" id="GO:0005634">
    <property type="term" value="C:nucleus"/>
    <property type="evidence" value="ECO:0007669"/>
    <property type="project" value="InterPro"/>
</dbReference>
<dbReference type="PANTHER" id="PTHR12247:SF131">
    <property type="entry name" value="LD05287P"/>
    <property type="match status" value="1"/>
</dbReference>
<dbReference type="InterPro" id="IPR004092">
    <property type="entry name" value="Mbt"/>
</dbReference>
<keyword evidence="5" id="KW-1185">Reference proteome</keyword>
<dbReference type="Gene3D" id="2.30.30.140">
    <property type="match status" value="2"/>
</dbReference>
<dbReference type="Pfam" id="PF02820">
    <property type="entry name" value="MBT"/>
    <property type="match status" value="2"/>
</dbReference>
<accession>A0AA35R3S8</accession>
<feature type="repeat" description="MBT" evidence="2">
    <location>
        <begin position="17"/>
        <end position="118"/>
    </location>
</feature>
<gene>
    <name evidence="4" type="ORF">GBAR_LOCUS3472</name>
</gene>
<dbReference type="GO" id="GO:0003682">
    <property type="term" value="F:chromatin binding"/>
    <property type="evidence" value="ECO:0007669"/>
    <property type="project" value="TreeGrafter"/>
</dbReference>
<feature type="repeat" description="MBT" evidence="2">
    <location>
        <begin position="125"/>
        <end position="236"/>
    </location>
</feature>
<evidence type="ECO:0000256" key="1">
    <source>
        <dbReference type="ARBA" id="ARBA00022737"/>
    </source>
</evidence>
<feature type="region of interest" description="Disordered" evidence="3">
    <location>
        <begin position="1"/>
        <end position="32"/>
    </location>
</feature>
<protein>
    <submittedName>
        <fullName evidence="4">Lethal(3)malignant brain tumor-like protein 1</fullName>
    </submittedName>
</protein>
<dbReference type="CDD" id="cd20102">
    <property type="entry name" value="MBT_L3MBTL1-like_rpt2"/>
    <property type="match status" value="1"/>
</dbReference>
<dbReference type="AlphaFoldDB" id="A0AA35R3S8"/>
<sequence length="276" mass="30783">MVPHPQLGASDTSPPTVDFMGGLSHETDSPATPDSLFNQDQLAGPGSRLFRPGMKLEAKDRQHPGTVCVATIANVKDGKLLIRFDGWSSRYDYWCRPESTDIHPPHWCSKNHRELHPPKGYSGAFKWSEYLRQPGPVPAPAFIFTEEQRAVPSESATSSSSSSSPKGFNVGMRLEAKDRQYPTLVCVATVAAVRGSKLLIHFDRWQANYDYLCESDSTDVHPVGWCKKKGRDLQKPNACMFCIHAGYGGNFKWDKYLSENGYEAAPENLFTEAQRK</sequence>
<dbReference type="PANTHER" id="PTHR12247">
    <property type="entry name" value="POLYCOMB GROUP PROTEIN"/>
    <property type="match status" value="1"/>
</dbReference>
<evidence type="ECO:0000256" key="2">
    <source>
        <dbReference type="PROSITE-ProRule" id="PRU00459"/>
    </source>
</evidence>
<dbReference type="SUPFAM" id="SSF63748">
    <property type="entry name" value="Tudor/PWWP/MBT"/>
    <property type="match status" value="2"/>
</dbReference>
<proteinExistence type="predicted"/>
<comment type="caution">
    <text evidence="4">The sequence shown here is derived from an EMBL/GenBank/DDBJ whole genome shotgun (WGS) entry which is preliminary data.</text>
</comment>
<dbReference type="PROSITE" id="PS51079">
    <property type="entry name" value="MBT"/>
    <property type="match status" value="2"/>
</dbReference>
<dbReference type="GO" id="GO:0042393">
    <property type="term" value="F:histone binding"/>
    <property type="evidence" value="ECO:0007669"/>
    <property type="project" value="TreeGrafter"/>
</dbReference>
<dbReference type="EMBL" id="CASHTH010000495">
    <property type="protein sequence ID" value="CAI8002716.1"/>
    <property type="molecule type" value="Genomic_DNA"/>
</dbReference>
<name>A0AA35R3S8_GEOBA</name>
<evidence type="ECO:0000256" key="3">
    <source>
        <dbReference type="SAM" id="MobiDB-lite"/>
    </source>
</evidence>
<reference evidence="4" key="1">
    <citation type="submission" date="2023-03" db="EMBL/GenBank/DDBJ databases">
        <authorList>
            <person name="Steffen K."/>
            <person name="Cardenas P."/>
        </authorList>
    </citation>
    <scope>NUCLEOTIDE SEQUENCE</scope>
</reference>
<evidence type="ECO:0000313" key="4">
    <source>
        <dbReference type="EMBL" id="CAI8002716.1"/>
    </source>
</evidence>